<evidence type="ECO:0000259" key="7">
    <source>
        <dbReference type="PROSITE" id="PS51352"/>
    </source>
</evidence>
<evidence type="ECO:0000313" key="8">
    <source>
        <dbReference type="EMBL" id="MFC0528688.1"/>
    </source>
</evidence>
<keyword evidence="3" id="KW-0812">Transmembrane</keyword>
<dbReference type="InterPro" id="IPR013766">
    <property type="entry name" value="Thioredoxin_domain"/>
</dbReference>
<dbReference type="PANTHER" id="PTHR42852:SF6">
    <property type="entry name" value="THIOL:DISULFIDE INTERCHANGE PROTEIN DSBE"/>
    <property type="match status" value="1"/>
</dbReference>
<comment type="subcellular location">
    <subcellularLocation>
        <location evidence="1">Cell envelope</location>
    </subcellularLocation>
</comment>
<sequence length="197" mass="21290">MAERGGVRRRAVLTSVGVAAWTGLVVYGTGKLDEEPAPPPEPATGPYDLVSYPPDRRPPGPSLTGELLDGAAFDLSALAGQVAVVNFWASWCAPCRAETEDLEAVHAATRHRRVAFLGVNVRDDVDQAVALQRGRMTYPSLFDPAGRAALRFDQVPPNTIPATVLMDRRGRVAALFRQRVRRAELEPLVRGLADEPG</sequence>
<comment type="caution">
    <text evidence="8">The sequence shown here is derived from an EMBL/GenBank/DDBJ whole genome shotgun (WGS) entry which is preliminary data.</text>
</comment>
<protein>
    <submittedName>
        <fullName evidence="8">TlpA family protein disulfide reductase</fullName>
    </submittedName>
</protein>
<reference evidence="8 9" key="1">
    <citation type="submission" date="2024-09" db="EMBL/GenBank/DDBJ databases">
        <authorList>
            <person name="Sun Q."/>
            <person name="Mori K."/>
        </authorList>
    </citation>
    <scope>NUCLEOTIDE SEQUENCE [LARGE SCALE GENOMIC DNA]</scope>
    <source>
        <strain evidence="8 9">TBRC 3947</strain>
    </source>
</reference>
<evidence type="ECO:0000256" key="4">
    <source>
        <dbReference type="ARBA" id="ARBA00023157"/>
    </source>
</evidence>
<evidence type="ECO:0000256" key="3">
    <source>
        <dbReference type="ARBA" id="ARBA00022968"/>
    </source>
</evidence>
<dbReference type="Gene3D" id="3.40.30.10">
    <property type="entry name" value="Glutaredoxin"/>
    <property type="match status" value="1"/>
</dbReference>
<dbReference type="EMBL" id="JBHLUH010000020">
    <property type="protein sequence ID" value="MFC0528688.1"/>
    <property type="molecule type" value="Genomic_DNA"/>
</dbReference>
<feature type="region of interest" description="Disordered" evidence="6">
    <location>
        <begin position="31"/>
        <end position="61"/>
    </location>
</feature>
<organism evidence="8 9">
    <name type="scientific">Phytohabitans kaempferiae</name>
    <dbReference type="NCBI Taxonomy" id="1620943"/>
    <lineage>
        <taxon>Bacteria</taxon>
        <taxon>Bacillati</taxon>
        <taxon>Actinomycetota</taxon>
        <taxon>Actinomycetes</taxon>
        <taxon>Micromonosporales</taxon>
        <taxon>Micromonosporaceae</taxon>
    </lineage>
</organism>
<name>A0ABV6M2F6_9ACTN</name>
<dbReference type="InterPro" id="IPR036249">
    <property type="entry name" value="Thioredoxin-like_sf"/>
</dbReference>
<dbReference type="Pfam" id="PF00578">
    <property type="entry name" value="AhpC-TSA"/>
    <property type="match status" value="1"/>
</dbReference>
<keyword evidence="5" id="KW-0676">Redox-active center</keyword>
<keyword evidence="3" id="KW-0735">Signal-anchor</keyword>
<feature type="domain" description="Thioredoxin" evidence="7">
    <location>
        <begin position="54"/>
        <end position="177"/>
    </location>
</feature>
<dbReference type="InterPro" id="IPR050553">
    <property type="entry name" value="Thioredoxin_ResA/DsbE_sf"/>
</dbReference>
<evidence type="ECO:0000256" key="1">
    <source>
        <dbReference type="ARBA" id="ARBA00004196"/>
    </source>
</evidence>
<keyword evidence="2" id="KW-0201">Cytochrome c-type biogenesis</keyword>
<accession>A0ABV6M2F6</accession>
<gene>
    <name evidence="8" type="ORF">ACFFIA_13550</name>
</gene>
<evidence type="ECO:0000256" key="5">
    <source>
        <dbReference type="ARBA" id="ARBA00023284"/>
    </source>
</evidence>
<proteinExistence type="predicted"/>
<dbReference type="InterPro" id="IPR017937">
    <property type="entry name" value="Thioredoxin_CS"/>
</dbReference>
<evidence type="ECO:0000256" key="6">
    <source>
        <dbReference type="SAM" id="MobiDB-lite"/>
    </source>
</evidence>
<dbReference type="PROSITE" id="PS51352">
    <property type="entry name" value="THIOREDOXIN_2"/>
    <property type="match status" value="1"/>
</dbReference>
<dbReference type="PROSITE" id="PS00194">
    <property type="entry name" value="THIOREDOXIN_1"/>
    <property type="match status" value="1"/>
</dbReference>
<dbReference type="SUPFAM" id="SSF52833">
    <property type="entry name" value="Thioredoxin-like"/>
    <property type="match status" value="1"/>
</dbReference>
<dbReference type="PANTHER" id="PTHR42852">
    <property type="entry name" value="THIOL:DISULFIDE INTERCHANGE PROTEIN DSBE"/>
    <property type="match status" value="1"/>
</dbReference>
<dbReference type="InterPro" id="IPR000866">
    <property type="entry name" value="AhpC/TSA"/>
</dbReference>
<dbReference type="Proteomes" id="UP001589867">
    <property type="component" value="Unassembled WGS sequence"/>
</dbReference>
<dbReference type="RefSeq" id="WP_377250569.1">
    <property type="nucleotide sequence ID" value="NZ_JBHLUH010000020.1"/>
</dbReference>
<keyword evidence="4" id="KW-1015">Disulfide bond</keyword>
<keyword evidence="9" id="KW-1185">Reference proteome</keyword>
<evidence type="ECO:0000313" key="9">
    <source>
        <dbReference type="Proteomes" id="UP001589867"/>
    </source>
</evidence>
<dbReference type="CDD" id="cd02966">
    <property type="entry name" value="TlpA_like_family"/>
    <property type="match status" value="1"/>
</dbReference>
<evidence type="ECO:0000256" key="2">
    <source>
        <dbReference type="ARBA" id="ARBA00022748"/>
    </source>
</evidence>